<feature type="chain" id="PRO_5013545522" evidence="1">
    <location>
        <begin position="26"/>
        <end position="139"/>
    </location>
</feature>
<dbReference type="AlphaFoldDB" id="A0A2G4YP91"/>
<feature type="signal peptide" evidence="1">
    <location>
        <begin position="1"/>
        <end position="25"/>
    </location>
</feature>
<organism evidence="2 3">
    <name type="scientific">Paremcibacter congregatus</name>
    <dbReference type="NCBI Taxonomy" id="2043170"/>
    <lineage>
        <taxon>Bacteria</taxon>
        <taxon>Pseudomonadati</taxon>
        <taxon>Pseudomonadota</taxon>
        <taxon>Alphaproteobacteria</taxon>
        <taxon>Emcibacterales</taxon>
        <taxon>Emcibacteraceae</taxon>
        <taxon>Paremcibacter</taxon>
    </lineage>
</organism>
<protein>
    <submittedName>
        <fullName evidence="2">Uncharacterized protein</fullName>
    </submittedName>
</protein>
<evidence type="ECO:0000313" key="3">
    <source>
        <dbReference type="Proteomes" id="UP000229730"/>
    </source>
</evidence>
<evidence type="ECO:0000256" key="1">
    <source>
        <dbReference type="SAM" id="SignalP"/>
    </source>
</evidence>
<sequence>MKRRHFSILMITGFLTLMTALPATAEDKKDSGALTEEIYLTIPPYAVTMYHKGRPKGSMTIRASLRVVDNKKRAQAQKYMPRLSNAYLIETNRLSHDYFDVNRPVSVAALGDTLQIATNRVLGHEDAKLLISDVSINKR</sequence>
<name>A0A2G4YP91_9PROT</name>
<dbReference type="InParanoid" id="A0A2G4YP91"/>
<dbReference type="Proteomes" id="UP000229730">
    <property type="component" value="Unassembled WGS sequence"/>
</dbReference>
<dbReference type="RefSeq" id="WP_099474005.1">
    <property type="nucleotide sequence ID" value="NZ_CP041025.1"/>
</dbReference>
<evidence type="ECO:0000313" key="2">
    <source>
        <dbReference type="EMBL" id="PHZ84141.1"/>
    </source>
</evidence>
<dbReference type="EMBL" id="PDEM01000025">
    <property type="protein sequence ID" value="PHZ84141.1"/>
    <property type="molecule type" value="Genomic_DNA"/>
</dbReference>
<keyword evidence="3" id="KW-1185">Reference proteome</keyword>
<accession>A0A2G4YP91</accession>
<comment type="caution">
    <text evidence="2">The sequence shown here is derived from an EMBL/GenBank/DDBJ whole genome shotgun (WGS) entry which is preliminary data.</text>
</comment>
<dbReference type="OrthoDB" id="8480677at2"/>
<gene>
    <name evidence="2" type="ORF">CRD36_13165</name>
</gene>
<reference evidence="2 3" key="1">
    <citation type="submission" date="2017-10" db="EMBL/GenBank/DDBJ databases">
        <title>Frigbacter circumglobatus gen. nov. sp. nov., isolated from sediment cultured in situ.</title>
        <authorList>
            <person name="Zhao Z."/>
        </authorList>
    </citation>
    <scope>NUCLEOTIDE SEQUENCE [LARGE SCALE GENOMIC DNA]</scope>
    <source>
        <strain evidence="2 3">ZYL</strain>
    </source>
</reference>
<proteinExistence type="predicted"/>
<keyword evidence="1" id="KW-0732">Signal</keyword>